<dbReference type="OrthoDB" id="64893at2759"/>
<protein>
    <recommendedName>
        <fullName evidence="1">Chitin-binding type-4 domain-containing protein</fullName>
    </recommendedName>
</protein>
<name>A0A443RX68_9ACAR</name>
<feature type="non-terminal residue" evidence="2">
    <location>
        <position position="1"/>
    </location>
</feature>
<keyword evidence="3" id="KW-1185">Reference proteome</keyword>
<dbReference type="Pfam" id="PF03067">
    <property type="entry name" value="LPMO_10"/>
    <property type="match status" value="1"/>
</dbReference>
<dbReference type="VEuPathDB" id="VectorBase:LDEU012078"/>
<dbReference type="InterPro" id="IPR004302">
    <property type="entry name" value="Cellulose/chitin-bd_N"/>
</dbReference>
<organism evidence="2 3">
    <name type="scientific">Leptotrombidium deliense</name>
    <dbReference type="NCBI Taxonomy" id="299467"/>
    <lineage>
        <taxon>Eukaryota</taxon>
        <taxon>Metazoa</taxon>
        <taxon>Ecdysozoa</taxon>
        <taxon>Arthropoda</taxon>
        <taxon>Chelicerata</taxon>
        <taxon>Arachnida</taxon>
        <taxon>Acari</taxon>
        <taxon>Acariformes</taxon>
        <taxon>Trombidiformes</taxon>
        <taxon>Prostigmata</taxon>
        <taxon>Anystina</taxon>
        <taxon>Parasitengona</taxon>
        <taxon>Trombiculoidea</taxon>
        <taxon>Trombiculidae</taxon>
        <taxon>Leptotrombidium</taxon>
    </lineage>
</organism>
<evidence type="ECO:0000259" key="1">
    <source>
        <dbReference type="Pfam" id="PF03067"/>
    </source>
</evidence>
<comment type="caution">
    <text evidence="2">The sequence shown here is derived from an EMBL/GenBank/DDBJ whole genome shotgun (WGS) entry which is preliminary data.</text>
</comment>
<accession>A0A443RX68</accession>
<dbReference type="EMBL" id="NCKV01021190">
    <property type="protein sequence ID" value="RWS19962.1"/>
    <property type="molecule type" value="Genomic_DNA"/>
</dbReference>
<feature type="domain" description="Chitin-binding type-4" evidence="1">
    <location>
        <begin position="6"/>
        <end position="156"/>
    </location>
</feature>
<sequence length="188" mass="20857">VQWLLNGGKCGVCGDPYGAERKNELPDGVFAKDLVVTRKYARGSVITAIAQISANHRGYFLFKICPAFTRSTEVTEECLDSHVLPIINSNDKYIYELPSASPGNFSVSIKLPENLLCERCVLQWTYVTGNNWGRCENGSTQIGCGVQETFRNCADIEIFDTITNQTETTINLTEKVDSSTVNSCKHNF</sequence>
<gene>
    <name evidence="2" type="ORF">B4U80_05555</name>
</gene>
<dbReference type="STRING" id="299467.A0A443RX68"/>
<evidence type="ECO:0000313" key="3">
    <source>
        <dbReference type="Proteomes" id="UP000288716"/>
    </source>
</evidence>
<dbReference type="AlphaFoldDB" id="A0A443RX68"/>
<dbReference type="Proteomes" id="UP000288716">
    <property type="component" value="Unassembled WGS sequence"/>
</dbReference>
<evidence type="ECO:0000313" key="2">
    <source>
        <dbReference type="EMBL" id="RWS19962.1"/>
    </source>
</evidence>
<reference evidence="2 3" key="1">
    <citation type="journal article" date="2018" name="Gigascience">
        <title>Genomes of trombidid mites reveal novel predicted allergens and laterally-transferred genes associated with secondary metabolism.</title>
        <authorList>
            <person name="Dong X."/>
            <person name="Chaisiri K."/>
            <person name="Xia D."/>
            <person name="Armstrong S.D."/>
            <person name="Fang Y."/>
            <person name="Donnelly M.J."/>
            <person name="Kadowaki T."/>
            <person name="McGarry J.W."/>
            <person name="Darby A.C."/>
            <person name="Makepeace B.L."/>
        </authorList>
    </citation>
    <scope>NUCLEOTIDE SEQUENCE [LARGE SCALE GENOMIC DNA]</scope>
    <source>
        <strain evidence="2">UoL-UT</strain>
    </source>
</reference>
<proteinExistence type="predicted"/>